<gene>
    <name evidence="1" type="ORF">SAMN04487860_101426</name>
</gene>
<evidence type="ECO:0000313" key="2">
    <source>
        <dbReference type="Proteomes" id="UP000184394"/>
    </source>
</evidence>
<protein>
    <submittedName>
        <fullName evidence="1">Uncharacterized protein</fullName>
    </submittedName>
</protein>
<dbReference type="AlphaFoldDB" id="A0A1M7GPJ5"/>
<proteinExistence type="predicted"/>
<dbReference type="RefSeq" id="WP_072948194.1">
    <property type="nucleotide sequence ID" value="NZ_FRCT01000001.1"/>
</dbReference>
<reference evidence="1 2" key="1">
    <citation type="submission" date="2016-11" db="EMBL/GenBank/DDBJ databases">
        <authorList>
            <person name="Jaros S."/>
            <person name="Januszkiewicz K."/>
            <person name="Wedrychowicz H."/>
        </authorList>
    </citation>
    <scope>NUCLEOTIDE SEQUENCE [LARGE SCALE GENOMIC DNA]</scope>
    <source>
        <strain evidence="1 2">Y1</strain>
    </source>
</reference>
<organism evidence="1 2">
    <name type="scientific">Ruminococcus flavefaciens</name>
    <dbReference type="NCBI Taxonomy" id="1265"/>
    <lineage>
        <taxon>Bacteria</taxon>
        <taxon>Bacillati</taxon>
        <taxon>Bacillota</taxon>
        <taxon>Clostridia</taxon>
        <taxon>Eubacteriales</taxon>
        <taxon>Oscillospiraceae</taxon>
        <taxon>Ruminococcus</taxon>
    </lineage>
</organism>
<name>A0A1M7GPJ5_RUMFL</name>
<evidence type="ECO:0000313" key="1">
    <source>
        <dbReference type="EMBL" id="SHM18314.1"/>
    </source>
</evidence>
<dbReference type="EMBL" id="FRCT01000001">
    <property type="protein sequence ID" value="SHM18314.1"/>
    <property type="molecule type" value="Genomic_DNA"/>
</dbReference>
<accession>A0A1M7GPJ5</accession>
<sequence>MCYLFKTDIIKDRTDNIISSCGEAIVINRIVEYPRWINLYLYAKIDEFTIASIETQIDNNTITIDEFQSRYSRRGNGTKLFEILIDYIYQINTIYPIKRIKGYLTRFNFDRWEGLIYFYSHLSNYINSRYSNMRLDFKLRDYELSDFKDNLSNYKGNDIHFNYYITYP</sequence>
<dbReference type="Proteomes" id="UP000184394">
    <property type="component" value="Unassembled WGS sequence"/>
</dbReference>